<dbReference type="RefSeq" id="WP_257447754.1">
    <property type="nucleotide sequence ID" value="NZ_JANIPJ010000011.1"/>
</dbReference>
<dbReference type="Proteomes" id="UP001141950">
    <property type="component" value="Unassembled WGS sequence"/>
</dbReference>
<dbReference type="EMBL" id="JANIPJ010000011">
    <property type="protein sequence ID" value="MCR2805383.1"/>
    <property type="molecule type" value="Genomic_DNA"/>
</dbReference>
<accession>A0A9X2MT49</accession>
<gene>
    <name evidence="1" type="ORF">NQZ67_15965</name>
</gene>
<organism evidence="1 2">
    <name type="scientific">Paenibacillus soyae</name>
    <dbReference type="NCBI Taxonomy" id="2969249"/>
    <lineage>
        <taxon>Bacteria</taxon>
        <taxon>Bacillati</taxon>
        <taxon>Bacillota</taxon>
        <taxon>Bacilli</taxon>
        <taxon>Bacillales</taxon>
        <taxon>Paenibacillaceae</taxon>
        <taxon>Paenibacillus</taxon>
    </lineage>
</organism>
<reference evidence="1" key="1">
    <citation type="submission" date="2022-08" db="EMBL/GenBank/DDBJ databases">
        <title>The genomic sequence of strain Paenibacillus sp. SCIV0701.</title>
        <authorList>
            <person name="Zhao H."/>
        </authorList>
    </citation>
    <scope>NUCLEOTIDE SEQUENCE</scope>
    <source>
        <strain evidence="1">SCIV0701</strain>
    </source>
</reference>
<proteinExistence type="predicted"/>
<evidence type="ECO:0000313" key="1">
    <source>
        <dbReference type="EMBL" id="MCR2805383.1"/>
    </source>
</evidence>
<dbReference type="AlphaFoldDB" id="A0A9X2MT49"/>
<protein>
    <submittedName>
        <fullName evidence="1">Abortive infection protein AbiEi</fullName>
    </submittedName>
</protein>
<keyword evidence="2" id="KW-1185">Reference proteome</keyword>
<evidence type="ECO:0000313" key="2">
    <source>
        <dbReference type="Proteomes" id="UP001141950"/>
    </source>
</evidence>
<name>A0A9X2MT49_9BACL</name>
<sequence>MLRKDTTEMLMKIFNHNSGFAETKELLDNGISLYYIKKFENAGVIERIKKGLYKLSNTESRDFDEFVTISVLIPGGVICLLSALSYYKLTTYTPWEHYVAILRSKKRLNSITHPPIKYLYFSKKQYELGITEVQVEGKSFQIYDMEKTICDIIRYKDKYGLDIMKEALRNYLNRKDRNLFKLKKYGKELNVKDMEKYLEVII</sequence>
<comment type="caution">
    <text evidence="1">The sequence shown here is derived from an EMBL/GenBank/DDBJ whole genome shotgun (WGS) entry which is preliminary data.</text>
</comment>